<dbReference type="InterPro" id="IPR041714">
    <property type="entry name" value="VKOR_Actinobacteria"/>
</dbReference>
<evidence type="ECO:0000256" key="5">
    <source>
        <dbReference type="ARBA" id="ARBA00022989"/>
    </source>
</evidence>
<keyword evidence="13" id="KW-1185">Reference proteome</keyword>
<evidence type="ECO:0000256" key="1">
    <source>
        <dbReference type="ARBA" id="ARBA00004141"/>
    </source>
</evidence>
<feature type="transmembrane region" description="Helical" evidence="10">
    <location>
        <begin position="92"/>
        <end position="113"/>
    </location>
</feature>
<keyword evidence="3 10" id="KW-0812">Transmembrane</keyword>
<feature type="domain" description="Vitamin K epoxide reductase" evidence="11">
    <location>
        <begin position="3"/>
        <end position="145"/>
    </location>
</feature>
<dbReference type="Pfam" id="PF07884">
    <property type="entry name" value="VKOR"/>
    <property type="match status" value="1"/>
</dbReference>
<evidence type="ECO:0000313" key="13">
    <source>
        <dbReference type="Proteomes" id="UP000604001"/>
    </source>
</evidence>
<evidence type="ECO:0000256" key="8">
    <source>
        <dbReference type="ARBA" id="ARBA00023157"/>
    </source>
</evidence>
<dbReference type="CDD" id="cd12922">
    <property type="entry name" value="VKOR_5"/>
    <property type="match status" value="1"/>
</dbReference>
<name>A0ABR6UDN5_9ACTN</name>
<keyword evidence="5 10" id="KW-1133">Transmembrane helix</keyword>
<keyword evidence="9" id="KW-0676">Redox-active center</keyword>
<evidence type="ECO:0000256" key="9">
    <source>
        <dbReference type="ARBA" id="ARBA00023284"/>
    </source>
</evidence>
<evidence type="ECO:0000256" key="2">
    <source>
        <dbReference type="ARBA" id="ARBA00006214"/>
    </source>
</evidence>
<dbReference type="Gene3D" id="1.20.1440.130">
    <property type="entry name" value="VKOR domain"/>
    <property type="match status" value="1"/>
</dbReference>
<organism evidence="12 13">
    <name type="scientific">Nocardioides deserti</name>
    <dbReference type="NCBI Taxonomy" id="1588644"/>
    <lineage>
        <taxon>Bacteria</taxon>
        <taxon>Bacillati</taxon>
        <taxon>Actinomycetota</taxon>
        <taxon>Actinomycetes</taxon>
        <taxon>Propionibacteriales</taxon>
        <taxon>Nocardioidaceae</taxon>
        <taxon>Nocardioides</taxon>
    </lineage>
</organism>
<feature type="transmembrane region" description="Helical" evidence="10">
    <location>
        <begin position="67"/>
        <end position="86"/>
    </location>
</feature>
<keyword evidence="4" id="KW-0874">Quinone</keyword>
<evidence type="ECO:0000256" key="6">
    <source>
        <dbReference type="ARBA" id="ARBA00023002"/>
    </source>
</evidence>
<keyword evidence="8" id="KW-1015">Disulfide bond</keyword>
<keyword evidence="7 10" id="KW-0472">Membrane</keyword>
<feature type="transmembrane region" description="Helical" evidence="10">
    <location>
        <begin position="125"/>
        <end position="148"/>
    </location>
</feature>
<comment type="subcellular location">
    <subcellularLocation>
        <location evidence="1">Membrane</location>
        <topology evidence="1">Multi-pass membrane protein</topology>
    </subcellularLocation>
</comment>
<gene>
    <name evidence="12" type="ORF">H7344_19500</name>
</gene>
<keyword evidence="6" id="KW-0560">Oxidoreductase</keyword>
<feature type="transmembrane region" description="Helical" evidence="10">
    <location>
        <begin position="160"/>
        <end position="181"/>
    </location>
</feature>
<sequence>MRLRPYGVGLVVLGALGLLAAFTLTVDRIKLLQDPSYTPSCNFNPVLSCGSVMVTDQASVLGFPNPLLGILGFSVVVTLGVLLAAGTRVPTWVLGGLATVSLVAWGFVHWLAFESLYRIDALCPWCLVVWAVTAPIALWSVLLALRLAVGGRVVEAVWSVRYLVLLAWYLLVVVLILERFWDYWSTLL</sequence>
<comment type="caution">
    <text evidence="12">The sequence shown here is derived from an EMBL/GenBank/DDBJ whole genome shotgun (WGS) entry which is preliminary data.</text>
</comment>
<evidence type="ECO:0000313" key="12">
    <source>
        <dbReference type="EMBL" id="MBC2962480.1"/>
    </source>
</evidence>
<dbReference type="EMBL" id="JACMYC010000023">
    <property type="protein sequence ID" value="MBC2962480.1"/>
    <property type="molecule type" value="Genomic_DNA"/>
</dbReference>
<proteinExistence type="inferred from homology"/>
<evidence type="ECO:0000259" key="11">
    <source>
        <dbReference type="SMART" id="SM00756"/>
    </source>
</evidence>
<dbReference type="InterPro" id="IPR012932">
    <property type="entry name" value="VKOR"/>
</dbReference>
<dbReference type="Proteomes" id="UP000604001">
    <property type="component" value="Unassembled WGS sequence"/>
</dbReference>
<reference evidence="12 13" key="1">
    <citation type="submission" date="2020-08" db="EMBL/GenBank/DDBJ databases">
        <title>novel species in genus Nocardioides.</title>
        <authorList>
            <person name="Zhang G."/>
        </authorList>
    </citation>
    <scope>NUCLEOTIDE SEQUENCE [LARGE SCALE GENOMIC DNA]</scope>
    <source>
        <strain evidence="12 13">SC8A-24</strain>
    </source>
</reference>
<accession>A0ABR6UDN5</accession>
<comment type="similarity">
    <text evidence="2">Belongs to the VKOR family.</text>
</comment>
<evidence type="ECO:0000256" key="7">
    <source>
        <dbReference type="ARBA" id="ARBA00023136"/>
    </source>
</evidence>
<protein>
    <submittedName>
        <fullName evidence="12">Vitamin K epoxide reductase family protein</fullName>
    </submittedName>
</protein>
<evidence type="ECO:0000256" key="3">
    <source>
        <dbReference type="ARBA" id="ARBA00022692"/>
    </source>
</evidence>
<dbReference type="SMART" id="SM00756">
    <property type="entry name" value="VKc"/>
    <property type="match status" value="1"/>
</dbReference>
<dbReference type="InterPro" id="IPR038354">
    <property type="entry name" value="VKOR_sf"/>
</dbReference>
<feature type="transmembrane region" description="Helical" evidence="10">
    <location>
        <begin position="6"/>
        <end position="26"/>
    </location>
</feature>
<evidence type="ECO:0000256" key="10">
    <source>
        <dbReference type="SAM" id="Phobius"/>
    </source>
</evidence>
<evidence type="ECO:0000256" key="4">
    <source>
        <dbReference type="ARBA" id="ARBA00022719"/>
    </source>
</evidence>